<gene>
    <name evidence="1" type="ORF">MNOR_LOCUS9412</name>
</gene>
<dbReference type="Proteomes" id="UP001497623">
    <property type="component" value="Unassembled WGS sequence"/>
</dbReference>
<dbReference type="EMBL" id="CAXKWB010004546">
    <property type="protein sequence ID" value="CAL4074108.1"/>
    <property type="molecule type" value="Genomic_DNA"/>
</dbReference>
<comment type="caution">
    <text evidence="1">The sequence shown here is derived from an EMBL/GenBank/DDBJ whole genome shotgun (WGS) entry which is preliminary data.</text>
</comment>
<evidence type="ECO:0000313" key="1">
    <source>
        <dbReference type="EMBL" id="CAL4074108.1"/>
    </source>
</evidence>
<keyword evidence="2" id="KW-1185">Reference proteome</keyword>
<accession>A0AAV2Q8C3</accession>
<organism evidence="1 2">
    <name type="scientific">Meganyctiphanes norvegica</name>
    <name type="common">Northern krill</name>
    <name type="synonym">Thysanopoda norvegica</name>
    <dbReference type="NCBI Taxonomy" id="48144"/>
    <lineage>
        <taxon>Eukaryota</taxon>
        <taxon>Metazoa</taxon>
        <taxon>Ecdysozoa</taxon>
        <taxon>Arthropoda</taxon>
        <taxon>Crustacea</taxon>
        <taxon>Multicrustacea</taxon>
        <taxon>Malacostraca</taxon>
        <taxon>Eumalacostraca</taxon>
        <taxon>Eucarida</taxon>
        <taxon>Euphausiacea</taxon>
        <taxon>Euphausiidae</taxon>
        <taxon>Meganyctiphanes</taxon>
    </lineage>
</organism>
<reference evidence="1 2" key="1">
    <citation type="submission" date="2024-05" db="EMBL/GenBank/DDBJ databases">
        <authorList>
            <person name="Wallberg A."/>
        </authorList>
    </citation>
    <scope>NUCLEOTIDE SEQUENCE [LARGE SCALE GENOMIC DNA]</scope>
</reference>
<name>A0AAV2Q8C3_MEGNR</name>
<proteinExistence type="predicted"/>
<sequence length="207" mass="22745">MSPPHKDRSTRVSVSNENNILLDPEVLIEFSTQALVLTVLATLVKYTTDENEMRVLYEYLAEASVVFPKVFPVIHSLLDAKITSVLSLCHDGVILSAVQSIIQNMIACEDHQHQQLHHLQTWGFGGLWRFAGPFTKSNCTAENAELFVNCLEAMVETCLPPGDGEDASEMELAQYPSMLSVASVNLSSSMSSLTLASPTEKDAGLRF</sequence>
<protein>
    <recommendedName>
        <fullName evidence="3">Neurofibromin</fullName>
    </recommendedName>
</protein>
<evidence type="ECO:0000313" key="2">
    <source>
        <dbReference type="Proteomes" id="UP001497623"/>
    </source>
</evidence>
<dbReference type="AlphaFoldDB" id="A0AAV2Q8C3"/>
<evidence type="ECO:0008006" key="3">
    <source>
        <dbReference type="Google" id="ProtNLM"/>
    </source>
</evidence>